<dbReference type="InterPro" id="IPR046960">
    <property type="entry name" value="PPR_At4g14850-like_plant"/>
</dbReference>
<dbReference type="GO" id="GO:0003723">
    <property type="term" value="F:RNA binding"/>
    <property type="evidence" value="ECO:0007669"/>
    <property type="project" value="InterPro"/>
</dbReference>
<dbReference type="SUPFAM" id="SSF51069">
    <property type="entry name" value="Carbonic anhydrase"/>
    <property type="match status" value="1"/>
</dbReference>
<dbReference type="InterPro" id="IPR001148">
    <property type="entry name" value="CA_dom"/>
</dbReference>
<keyword evidence="6" id="KW-1185">Reference proteome</keyword>
<dbReference type="CDD" id="cd03124">
    <property type="entry name" value="alpha_CA_prokaryotic_like"/>
    <property type="match status" value="1"/>
</dbReference>
<dbReference type="FunFam" id="1.25.40.10:FF:000231">
    <property type="entry name" value="Pentatricopeptide repeat-containing protein chloroplastic"/>
    <property type="match status" value="1"/>
</dbReference>
<gene>
    <name evidence="5" type="ORF">ANE_LOCUS896</name>
</gene>
<feature type="repeat" description="PPR" evidence="3">
    <location>
        <begin position="47"/>
        <end position="77"/>
    </location>
</feature>
<dbReference type="NCBIfam" id="TIGR00756">
    <property type="entry name" value="PPR"/>
    <property type="match status" value="2"/>
</dbReference>
<dbReference type="GO" id="GO:0004089">
    <property type="term" value="F:carbonate dehydratase activity"/>
    <property type="evidence" value="ECO:0007669"/>
    <property type="project" value="UniProtKB-EC"/>
</dbReference>
<dbReference type="InterPro" id="IPR002885">
    <property type="entry name" value="PPR_rpt"/>
</dbReference>
<accession>A0A565AM15</accession>
<dbReference type="SMART" id="SM01057">
    <property type="entry name" value="Carb_anhydrase"/>
    <property type="match status" value="1"/>
</dbReference>
<sequence length="325" mass="36506">MLRSSESPNDVTMLSVLPACAHLGAIDIGRWIRVYIDKKLKGVVTNDSSLQTSLINMYAKCGDIEAAHRVFNNMFNRSLSSWNAMIFGFAMHGRANAAFDMFSRMRKIGIEPDDIMFVGLLSACSHSIQISSTGCVLFLIIFISITIVSSSPGHGEVEDETEFNYEKEGDKGPSKWGTLKPEWAMCGKGKMQSPIELWDQRVLLDHNLGYLRSNYLPSNATLKNRGHDIMLKFGGNAGRGITINGTEYQLQQLHWHSPSEHTINGKRFFLEEHMVHESKDGRITVVAFFYKLGRPDPFLFSMKTVTLKQLDLLRVSVHDVSVSNL</sequence>
<dbReference type="Pfam" id="PF01535">
    <property type="entry name" value="PPR"/>
    <property type="match status" value="1"/>
</dbReference>
<dbReference type="PROSITE" id="PS51375">
    <property type="entry name" value="PPR"/>
    <property type="match status" value="2"/>
</dbReference>
<name>A0A565AM15_9BRAS</name>
<comment type="caution">
    <text evidence="5">The sequence shown here is derived from an EMBL/GenBank/DDBJ whole genome shotgun (WGS) entry which is preliminary data.</text>
</comment>
<feature type="unsure residue" description="D or N" evidence="5">
    <location>
        <position position="311"/>
    </location>
</feature>
<dbReference type="OrthoDB" id="429145at2759"/>
<reference evidence="5" key="1">
    <citation type="submission" date="2019-07" db="EMBL/GenBank/DDBJ databases">
        <authorList>
            <person name="Dittberner H."/>
        </authorList>
    </citation>
    <scope>NUCLEOTIDE SEQUENCE [LARGE SCALE GENOMIC DNA]</scope>
</reference>
<proteinExistence type="predicted"/>
<dbReference type="GO" id="GO:0009451">
    <property type="term" value="P:RNA modification"/>
    <property type="evidence" value="ECO:0007669"/>
    <property type="project" value="InterPro"/>
</dbReference>
<dbReference type="Gene3D" id="1.25.40.10">
    <property type="entry name" value="Tetratricopeptide repeat domain"/>
    <property type="match status" value="1"/>
</dbReference>
<evidence type="ECO:0000256" key="2">
    <source>
        <dbReference type="ARBA" id="ARBA00048348"/>
    </source>
</evidence>
<evidence type="ECO:0000313" key="6">
    <source>
        <dbReference type="Proteomes" id="UP000489600"/>
    </source>
</evidence>
<dbReference type="PANTHER" id="PTHR47926">
    <property type="entry name" value="PENTATRICOPEPTIDE REPEAT-CONTAINING PROTEIN"/>
    <property type="match status" value="1"/>
</dbReference>
<organism evidence="5 6">
    <name type="scientific">Arabis nemorensis</name>
    <dbReference type="NCBI Taxonomy" id="586526"/>
    <lineage>
        <taxon>Eukaryota</taxon>
        <taxon>Viridiplantae</taxon>
        <taxon>Streptophyta</taxon>
        <taxon>Embryophyta</taxon>
        <taxon>Tracheophyta</taxon>
        <taxon>Spermatophyta</taxon>
        <taxon>Magnoliopsida</taxon>
        <taxon>eudicotyledons</taxon>
        <taxon>Gunneridae</taxon>
        <taxon>Pentapetalae</taxon>
        <taxon>rosids</taxon>
        <taxon>malvids</taxon>
        <taxon>Brassicales</taxon>
        <taxon>Brassicaceae</taxon>
        <taxon>Arabideae</taxon>
        <taxon>Arabis</taxon>
    </lineage>
</organism>
<comment type="catalytic activity">
    <reaction evidence="2">
        <text>hydrogencarbonate + H(+) = CO2 + H2O</text>
        <dbReference type="Rhea" id="RHEA:10748"/>
        <dbReference type="ChEBI" id="CHEBI:15377"/>
        <dbReference type="ChEBI" id="CHEBI:15378"/>
        <dbReference type="ChEBI" id="CHEBI:16526"/>
        <dbReference type="ChEBI" id="CHEBI:17544"/>
        <dbReference type="EC" id="4.2.1.1"/>
    </reaction>
</comment>
<dbReference type="EMBL" id="CABITT030000001">
    <property type="protein sequence ID" value="VVA90451.1"/>
    <property type="molecule type" value="Genomic_DNA"/>
</dbReference>
<dbReference type="Pfam" id="PF13041">
    <property type="entry name" value="PPR_2"/>
    <property type="match status" value="1"/>
</dbReference>
<evidence type="ECO:0000256" key="1">
    <source>
        <dbReference type="ARBA" id="ARBA00022737"/>
    </source>
</evidence>
<dbReference type="Gene3D" id="3.10.200.10">
    <property type="entry name" value="Alpha carbonic anhydrase"/>
    <property type="match status" value="1"/>
</dbReference>
<dbReference type="InterPro" id="IPR041891">
    <property type="entry name" value="Alpha_CA_prokaryot-like"/>
</dbReference>
<dbReference type="Pfam" id="PF00194">
    <property type="entry name" value="Carb_anhydrase"/>
    <property type="match status" value="1"/>
</dbReference>
<protein>
    <recommendedName>
        <fullName evidence="4">Alpha-carbonic anhydrase domain-containing protein</fullName>
    </recommendedName>
</protein>
<dbReference type="AlphaFoldDB" id="A0A565AM15"/>
<keyword evidence="1" id="KW-0677">Repeat</keyword>
<evidence type="ECO:0000256" key="3">
    <source>
        <dbReference type="PROSITE-ProRule" id="PRU00708"/>
    </source>
</evidence>
<dbReference type="PROSITE" id="PS51144">
    <property type="entry name" value="ALPHA_CA_2"/>
    <property type="match status" value="1"/>
</dbReference>
<evidence type="ECO:0000313" key="5">
    <source>
        <dbReference type="EMBL" id="VVA90451.1"/>
    </source>
</evidence>
<dbReference type="Proteomes" id="UP000489600">
    <property type="component" value="Unassembled WGS sequence"/>
</dbReference>
<dbReference type="InterPro" id="IPR036398">
    <property type="entry name" value="CA_dom_sf"/>
</dbReference>
<feature type="domain" description="Alpha-carbonic anhydrase" evidence="4">
    <location>
        <begin position="161"/>
        <end position="325"/>
    </location>
</feature>
<evidence type="ECO:0000259" key="4">
    <source>
        <dbReference type="PROSITE" id="PS51144"/>
    </source>
</evidence>
<dbReference type="InterPro" id="IPR011990">
    <property type="entry name" value="TPR-like_helical_dom_sf"/>
</dbReference>
<feature type="repeat" description="PPR" evidence="3">
    <location>
        <begin position="78"/>
        <end position="112"/>
    </location>
</feature>